<name>A0A8H4JDE6_9HYPO</name>
<feature type="domain" description="Protein kinase" evidence="5">
    <location>
        <begin position="22"/>
        <end position="265"/>
    </location>
</feature>
<sequence>MSYTIRESKTPSSNPDDVIIVRAKGDFIAGGTTSLVELLPSGDVVKTPLMGDAREEDCRKEIAIEAQVYKRLNEHPRLVKMKHWDSEECTLTLEYMPNGTLEEYVRAHGAISWDQKLRWILEATEAICLLHTAGIIHCDIGPHNFLLDANLSLKIADFSGSSLDGSCAMVCPGVRYRAPNHDWKPGQPPTIKEDLFSLGSPIYYIITGESPFQQLPDRVVKDKFLSGVFPDLSGNPCEWIIRLCWEQEVYSAEDVLNMVDTLTCP</sequence>
<evidence type="ECO:0000313" key="6">
    <source>
        <dbReference type="EMBL" id="KAF4417820.1"/>
    </source>
</evidence>
<dbReference type="AlphaFoldDB" id="A0A8H4JDE6"/>
<organism evidence="6 7">
    <name type="scientific">Fusarium austroafricanum</name>
    <dbReference type="NCBI Taxonomy" id="2364996"/>
    <lineage>
        <taxon>Eukaryota</taxon>
        <taxon>Fungi</taxon>
        <taxon>Dikarya</taxon>
        <taxon>Ascomycota</taxon>
        <taxon>Pezizomycotina</taxon>
        <taxon>Sordariomycetes</taxon>
        <taxon>Hypocreomycetidae</taxon>
        <taxon>Hypocreales</taxon>
        <taxon>Nectriaceae</taxon>
        <taxon>Fusarium</taxon>
        <taxon>Fusarium concolor species complex</taxon>
    </lineage>
</organism>
<evidence type="ECO:0000256" key="3">
    <source>
        <dbReference type="ARBA" id="ARBA00022777"/>
    </source>
</evidence>
<evidence type="ECO:0000259" key="5">
    <source>
        <dbReference type="PROSITE" id="PS50011"/>
    </source>
</evidence>
<dbReference type="PANTHER" id="PTHR44329:SF288">
    <property type="entry name" value="MITOGEN-ACTIVATED PROTEIN KINASE KINASE KINASE 20"/>
    <property type="match status" value="1"/>
</dbReference>
<evidence type="ECO:0000256" key="2">
    <source>
        <dbReference type="ARBA" id="ARBA00022741"/>
    </source>
</evidence>
<keyword evidence="1" id="KW-0808">Transferase</keyword>
<comment type="caution">
    <text evidence="6">The sequence shown here is derived from an EMBL/GenBank/DDBJ whole genome shotgun (WGS) entry which is preliminary data.</text>
</comment>
<dbReference type="InterPro" id="IPR000719">
    <property type="entry name" value="Prot_kinase_dom"/>
</dbReference>
<dbReference type="SUPFAM" id="SSF56112">
    <property type="entry name" value="Protein kinase-like (PK-like)"/>
    <property type="match status" value="1"/>
</dbReference>
<proteinExistence type="predicted"/>
<dbReference type="Pfam" id="PF00069">
    <property type="entry name" value="Pkinase"/>
    <property type="match status" value="1"/>
</dbReference>
<dbReference type="InterPro" id="IPR051681">
    <property type="entry name" value="Ser/Thr_Kinases-Pseudokinases"/>
</dbReference>
<evidence type="ECO:0000256" key="1">
    <source>
        <dbReference type="ARBA" id="ARBA00022679"/>
    </source>
</evidence>
<accession>A0A8H4JDE6</accession>
<dbReference type="PANTHER" id="PTHR44329">
    <property type="entry name" value="SERINE/THREONINE-PROTEIN KINASE TNNI3K-RELATED"/>
    <property type="match status" value="1"/>
</dbReference>
<dbReference type="PROSITE" id="PS50011">
    <property type="entry name" value="PROTEIN_KINASE_DOM"/>
    <property type="match status" value="1"/>
</dbReference>
<dbReference type="OrthoDB" id="1668230at2759"/>
<gene>
    <name evidence="6" type="ORF">F53441_14499</name>
</gene>
<evidence type="ECO:0000256" key="4">
    <source>
        <dbReference type="ARBA" id="ARBA00022840"/>
    </source>
</evidence>
<reference evidence="6" key="1">
    <citation type="submission" date="2020-01" db="EMBL/GenBank/DDBJ databases">
        <title>Identification and distribution of gene clusters putatively required for synthesis of sphingolipid metabolism inhibitors in phylogenetically diverse species of the filamentous fungus Fusarium.</title>
        <authorList>
            <person name="Kim H.-S."/>
            <person name="Busman M."/>
            <person name="Brown D.W."/>
            <person name="Divon H."/>
            <person name="Uhlig S."/>
            <person name="Proctor R.H."/>
        </authorList>
    </citation>
    <scope>NUCLEOTIDE SEQUENCE</scope>
    <source>
        <strain evidence="6">NRRL 53441</strain>
    </source>
</reference>
<evidence type="ECO:0000313" key="7">
    <source>
        <dbReference type="Proteomes" id="UP000605986"/>
    </source>
</evidence>
<dbReference type="GO" id="GO:0005524">
    <property type="term" value="F:ATP binding"/>
    <property type="evidence" value="ECO:0007669"/>
    <property type="project" value="UniProtKB-KW"/>
</dbReference>
<dbReference type="InterPro" id="IPR011009">
    <property type="entry name" value="Kinase-like_dom_sf"/>
</dbReference>
<keyword evidence="3 6" id="KW-0418">Kinase</keyword>
<dbReference type="Proteomes" id="UP000605986">
    <property type="component" value="Unassembled WGS sequence"/>
</dbReference>
<keyword evidence="2" id="KW-0547">Nucleotide-binding</keyword>
<keyword evidence="7" id="KW-1185">Reference proteome</keyword>
<protein>
    <submittedName>
        <fullName evidence="6">Serine threonine protein kinase</fullName>
    </submittedName>
</protein>
<dbReference type="Gene3D" id="1.10.510.10">
    <property type="entry name" value="Transferase(Phosphotransferase) domain 1"/>
    <property type="match status" value="1"/>
</dbReference>
<keyword evidence="4" id="KW-0067">ATP-binding</keyword>
<dbReference type="EMBL" id="JAADJG010001339">
    <property type="protein sequence ID" value="KAF4417820.1"/>
    <property type="molecule type" value="Genomic_DNA"/>
</dbReference>
<dbReference type="GO" id="GO:0004674">
    <property type="term" value="F:protein serine/threonine kinase activity"/>
    <property type="evidence" value="ECO:0007669"/>
    <property type="project" value="TreeGrafter"/>
</dbReference>